<reference evidence="1" key="2">
    <citation type="journal article" date="2022" name="New Phytol.">
        <title>Evolutionary transition to the ectomycorrhizal habit in the genomes of a hyperdiverse lineage of mushroom-forming fungi.</title>
        <authorList>
            <person name="Looney B."/>
            <person name="Miyauchi S."/>
            <person name="Morin E."/>
            <person name="Drula E."/>
            <person name="Courty P.E."/>
            <person name="Kohler A."/>
            <person name="Kuo A."/>
            <person name="LaButti K."/>
            <person name="Pangilinan J."/>
            <person name="Lipzen A."/>
            <person name="Riley R."/>
            <person name="Andreopoulos W."/>
            <person name="He G."/>
            <person name="Johnson J."/>
            <person name="Nolan M."/>
            <person name="Tritt A."/>
            <person name="Barry K.W."/>
            <person name="Grigoriev I.V."/>
            <person name="Nagy L.G."/>
            <person name="Hibbett D."/>
            <person name="Henrissat B."/>
            <person name="Matheny P.B."/>
            <person name="Labbe J."/>
            <person name="Martin F.M."/>
        </authorList>
    </citation>
    <scope>NUCLEOTIDE SEQUENCE</scope>
    <source>
        <strain evidence="1">FP105234-sp</strain>
    </source>
</reference>
<evidence type="ECO:0000313" key="1">
    <source>
        <dbReference type="EMBL" id="KAI0037755.1"/>
    </source>
</evidence>
<keyword evidence="2" id="KW-1185">Reference proteome</keyword>
<dbReference type="Proteomes" id="UP000814033">
    <property type="component" value="Unassembled WGS sequence"/>
</dbReference>
<name>A0ACB8R1Y0_9AGAM</name>
<sequence length="88" mass="9538">LGHANHRTILDMATSSAVEGMPVDLSLAPAKCEPCILGKQVRSAVPHTREGLKATRRLERVFLDLCGPMSVVSKSGNKYAMNLIDDFT</sequence>
<dbReference type="EMBL" id="MU276732">
    <property type="protein sequence ID" value="KAI0037755.1"/>
    <property type="molecule type" value="Genomic_DNA"/>
</dbReference>
<feature type="non-terminal residue" evidence="1">
    <location>
        <position position="1"/>
    </location>
</feature>
<evidence type="ECO:0000313" key="2">
    <source>
        <dbReference type="Proteomes" id="UP000814033"/>
    </source>
</evidence>
<protein>
    <submittedName>
        <fullName evidence="1">Uncharacterized protein</fullName>
    </submittedName>
</protein>
<organism evidence="1 2">
    <name type="scientific">Auriscalpium vulgare</name>
    <dbReference type="NCBI Taxonomy" id="40419"/>
    <lineage>
        <taxon>Eukaryota</taxon>
        <taxon>Fungi</taxon>
        <taxon>Dikarya</taxon>
        <taxon>Basidiomycota</taxon>
        <taxon>Agaricomycotina</taxon>
        <taxon>Agaricomycetes</taxon>
        <taxon>Russulales</taxon>
        <taxon>Auriscalpiaceae</taxon>
        <taxon>Auriscalpium</taxon>
    </lineage>
</organism>
<comment type="caution">
    <text evidence="1">The sequence shown here is derived from an EMBL/GenBank/DDBJ whole genome shotgun (WGS) entry which is preliminary data.</text>
</comment>
<accession>A0ACB8R1Y0</accession>
<gene>
    <name evidence="1" type="ORF">FA95DRAFT_1453867</name>
</gene>
<reference evidence="1" key="1">
    <citation type="submission" date="2021-02" db="EMBL/GenBank/DDBJ databases">
        <authorList>
            <consortium name="DOE Joint Genome Institute"/>
            <person name="Ahrendt S."/>
            <person name="Looney B.P."/>
            <person name="Miyauchi S."/>
            <person name="Morin E."/>
            <person name="Drula E."/>
            <person name="Courty P.E."/>
            <person name="Chicoki N."/>
            <person name="Fauchery L."/>
            <person name="Kohler A."/>
            <person name="Kuo A."/>
            <person name="Labutti K."/>
            <person name="Pangilinan J."/>
            <person name="Lipzen A."/>
            <person name="Riley R."/>
            <person name="Andreopoulos W."/>
            <person name="He G."/>
            <person name="Johnson J."/>
            <person name="Barry K.W."/>
            <person name="Grigoriev I.V."/>
            <person name="Nagy L."/>
            <person name="Hibbett D."/>
            <person name="Henrissat B."/>
            <person name="Matheny P.B."/>
            <person name="Labbe J."/>
            <person name="Martin F."/>
        </authorList>
    </citation>
    <scope>NUCLEOTIDE SEQUENCE</scope>
    <source>
        <strain evidence="1">FP105234-sp</strain>
    </source>
</reference>
<feature type="non-terminal residue" evidence="1">
    <location>
        <position position="88"/>
    </location>
</feature>
<proteinExistence type="predicted"/>